<evidence type="ECO:0000313" key="2">
    <source>
        <dbReference type="EMBL" id="TDW61087.1"/>
    </source>
</evidence>
<dbReference type="PANTHER" id="PTHR43135:SF4">
    <property type="entry name" value="AMIDOHYDROLASE-RELATED DOMAIN-CONTAINING PROTEIN"/>
    <property type="match status" value="1"/>
</dbReference>
<dbReference type="InterPro" id="IPR032466">
    <property type="entry name" value="Metal_Hydrolase"/>
</dbReference>
<comment type="caution">
    <text evidence="2">The sequence shown here is derived from an EMBL/GenBank/DDBJ whole genome shotgun (WGS) entry which is preliminary data.</text>
</comment>
<feature type="domain" description="Amidohydrolase-related" evidence="1">
    <location>
        <begin position="36"/>
        <end position="317"/>
    </location>
</feature>
<dbReference type="Pfam" id="PF01979">
    <property type="entry name" value="Amidohydro_1"/>
    <property type="match status" value="1"/>
</dbReference>
<sequence>MATWVFEGTVLPSGDAARVVFGPGEIGEVLPGRYGVPGLVDSHCHLTMAAGPNGPVLRDADFAAERLGELAGAGVSVVRDVGGNREVTLELARTPDDSRPLVLAAGRFLAPEGCYFPQAYEPVAPEDLLAAVEAEIADGATWLKLVGDFPEVGPDGPIRGSKVSPTYGLDVVGAVVDLAHSRDARVAAHVNTDHVSDLIRVGIDSVEHGTALTERDLETLGARGGAWTPTLCASVSPSPNETPEQTARRKGRSEYLASILPLAEQYGVRVLTGSDVVGTVAREIDMLVQHGLSVEQALTAASTGAQDFLGLTGVGNLVTYDADPREHPEVLATPAAVVLNNRRIS</sequence>
<organism evidence="2 3">
    <name type="scientific">Kribbella pratensis</name>
    <dbReference type="NCBI Taxonomy" id="2512112"/>
    <lineage>
        <taxon>Bacteria</taxon>
        <taxon>Bacillati</taxon>
        <taxon>Actinomycetota</taxon>
        <taxon>Actinomycetes</taxon>
        <taxon>Propionibacteriales</taxon>
        <taxon>Kribbellaceae</taxon>
        <taxon>Kribbella</taxon>
    </lineage>
</organism>
<proteinExistence type="predicted"/>
<dbReference type="Gene3D" id="3.20.20.140">
    <property type="entry name" value="Metal-dependent hydrolases"/>
    <property type="match status" value="1"/>
</dbReference>
<dbReference type="InterPro" id="IPR006680">
    <property type="entry name" value="Amidohydro-rel"/>
</dbReference>
<dbReference type="Proteomes" id="UP000295146">
    <property type="component" value="Unassembled WGS sequence"/>
</dbReference>
<dbReference type="OrthoDB" id="3514520at2"/>
<protein>
    <submittedName>
        <fullName evidence="2">Imidazolonepropionase-like amidohydrolase</fullName>
    </submittedName>
</protein>
<name>A0A4R8BVF0_9ACTN</name>
<dbReference type="InterPro" id="IPR051781">
    <property type="entry name" value="Metallo-dep_Hydrolase"/>
</dbReference>
<dbReference type="GO" id="GO:0016787">
    <property type="term" value="F:hydrolase activity"/>
    <property type="evidence" value="ECO:0007669"/>
    <property type="project" value="InterPro"/>
</dbReference>
<dbReference type="AlphaFoldDB" id="A0A4R8BVF0"/>
<keyword evidence="3" id="KW-1185">Reference proteome</keyword>
<dbReference type="EMBL" id="SODP01000004">
    <property type="protein sequence ID" value="TDW61087.1"/>
    <property type="molecule type" value="Genomic_DNA"/>
</dbReference>
<accession>A0A4R8BVF0</accession>
<dbReference type="SUPFAM" id="SSF51556">
    <property type="entry name" value="Metallo-dependent hydrolases"/>
    <property type="match status" value="1"/>
</dbReference>
<reference evidence="2 3" key="1">
    <citation type="submission" date="2019-03" db="EMBL/GenBank/DDBJ databases">
        <title>Genomic Encyclopedia of Type Strains, Phase III (KMG-III): the genomes of soil and plant-associated and newly described type strains.</title>
        <authorList>
            <person name="Whitman W."/>
        </authorList>
    </citation>
    <scope>NUCLEOTIDE SEQUENCE [LARGE SCALE GENOMIC DNA]</scope>
    <source>
        <strain evidence="2 3">VKM Ac-2573</strain>
    </source>
</reference>
<dbReference type="PANTHER" id="PTHR43135">
    <property type="entry name" value="ALPHA-D-RIBOSE 1-METHYLPHOSPHONATE 5-TRIPHOSPHATE DIPHOSPHATASE"/>
    <property type="match status" value="1"/>
</dbReference>
<evidence type="ECO:0000259" key="1">
    <source>
        <dbReference type="Pfam" id="PF01979"/>
    </source>
</evidence>
<gene>
    <name evidence="2" type="ORF">EV653_7648</name>
</gene>
<dbReference type="RefSeq" id="WP_134110830.1">
    <property type="nucleotide sequence ID" value="NZ_SODP01000004.1"/>
</dbReference>
<evidence type="ECO:0000313" key="3">
    <source>
        <dbReference type="Proteomes" id="UP000295146"/>
    </source>
</evidence>